<evidence type="ECO:0000313" key="4">
    <source>
        <dbReference type="Proteomes" id="UP000000591"/>
    </source>
</evidence>
<dbReference type="SUPFAM" id="SSF53335">
    <property type="entry name" value="S-adenosyl-L-methionine-dependent methyltransferases"/>
    <property type="match status" value="1"/>
</dbReference>
<dbReference type="GeneID" id="4618770"/>
<reference evidence="4" key="2">
    <citation type="journal article" date="2013" name="G3 (Bethesda)">
        <title>Genomes of Ashbya fungi isolated from insects reveal four mating-type loci, numerous translocations, lack of transposons, and distinct gene duplications.</title>
        <authorList>
            <person name="Dietrich F.S."/>
            <person name="Voegeli S."/>
            <person name="Kuo S."/>
            <person name="Philippsen P."/>
        </authorList>
    </citation>
    <scope>GENOME REANNOTATION</scope>
    <source>
        <strain evidence="4">ATCC 10895 / CBS 109.51 / FGSC 9923 / NRRL Y-1056</strain>
    </source>
</reference>
<dbReference type="GO" id="GO:0070475">
    <property type="term" value="P:rRNA base methylation"/>
    <property type="evidence" value="ECO:0000318"/>
    <property type="project" value="GO_Central"/>
</dbReference>
<dbReference type="InParanoid" id="Q75E91"/>
<dbReference type="PANTHER" id="PTHR13393:SF0">
    <property type="entry name" value="RNA N6-ADENOSINE-METHYLTRANSFERASE METTL16"/>
    <property type="match status" value="1"/>
</dbReference>
<keyword evidence="4" id="KW-1185">Reference proteome</keyword>
<dbReference type="InterPro" id="IPR010286">
    <property type="entry name" value="METTL16/RlmF"/>
</dbReference>
<sequence>MRVDYEQLVSQFPRLKQYWDDGRYHIANNESLVLLNQAILKQYFGLEILDKRVKDENLFPRVPGRALYCEYVATSLVWPLLWLSGATSYSCIDVGTGAYAIYAMLLVKMLPHTVQVFATDISTSSLENAAAVVRDNGLESQIRLLRKGREDNMFDVGLAGGAPLLVMCNPPFYATRDEIEARRHSKTLTKALVPLRGTDEELVTEGGEVGFGKRMITDSSLRTSETPAWFTTLVAKYESLAPLVAELIQSRATDYHVVELLCGDTRRWILCWNFNNMKALNLCRQLPAFSKHTTVRKVRVRAELQLGWLGEQIVRECSGRLEYRDVGNGRLFIRAPNGAVWTRRYRRNRTAREEPSAFVLVLDTSGMRVHWLEGSDPKTFQSFSCFVERVSAKL</sequence>
<dbReference type="Proteomes" id="UP000000591">
    <property type="component" value="Chromosome I"/>
</dbReference>
<evidence type="ECO:0000313" key="3">
    <source>
        <dbReference type="EMBL" id="AAS50556.1"/>
    </source>
</evidence>
<dbReference type="KEGG" id="ago:AGOS_AAR189C"/>
<name>Q75E91_EREGS</name>
<dbReference type="GO" id="GO:0052907">
    <property type="term" value="F:23S rRNA (adenine(1618)-N(6))-methyltransferase activity"/>
    <property type="evidence" value="ECO:0000318"/>
    <property type="project" value="GO_Central"/>
</dbReference>
<dbReference type="RefSeq" id="NP_982732.1">
    <property type="nucleotide sequence ID" value="NM_208085.1"/>
</dbReference>
<evidence type="ECO:0000256" key="1">
    <source>
        <dbReference type="ARBA" id="ARBA00022603"/>
    </source>
</evidence>
<dbReference type="InterPro" id="IPR029063">
    <property type="entry name" value="SAM-dependent_MTases_sf"/>
</dbReference>
<reference evidence="3 4" key="1">
    <citation type="journal article" date="2004" name="Science">
        <title>The Ashbya gossypii genome as a tool for mapping the ancient Saccharomyces cerevisiae genome.</title>
        <authorList>
            <person name="Dietrich F.S."/>
            <person name="Voegeli S."/>
            <person name="Brachat S."/>
            <person name="Lerch A."/>
            <person name="Gates K."/>
            <person name="Steiner S."/>
            <person name="Mohr C."/>
            <person name="Pohlmann R."/>
            <person name="Luedi P."/>
            <person name="Choi S."/>
            <person name="Wing R.A."/>
            <person name="Flavier A."/>
            <person name="Gaffney T.D."/>
            <person name="Philippsen P."/>
        </authorList>
    </citation>
    <scope>NUCLEOTIDE SEQUENCE [LARGE SCALE GENOMIC DNA]</scope>
    <source>
        <strain evidence="4">ATCC 10895 / CBS 109.51 / FGSC 9923 / NRRL Y-1056</strain>
    </source>
</reference>
<dbReference type="OrthoDB" id="514248at2759"/>
<gene>
    <name evidence="3" type="ORF">AGOS_AAR189C</name>
</gene>
<dbReference type="STRING" id="284811.Q75E91"/>
<dbReference type="Pfam" id="PF05971">
    <property type="entry name" value="Methyltransf_10"/>
    <property type="match status" value="1"/>
</dbReference>
<proteinExistence type="predicted"/>
<dbReference type="EMBL" id="AE016814">
    <property type="protein sequence ID" value="AAS50556.1"/>
    <property type="molecule type" value="Genomic_DNA"/>
</dbReference>
<dbReference type="HOGENOM" id="CLU_027534_0_1_1"/>
<organism evidence="3 4">
    <name type="scientific">Eremothecium gossypii (strain ATCC 10895 / CBS 109.51 / FGSC 9923 / NRRL Y-1056)</name>
    <name type="common">Yeast</name>
    <name type="synonym">Ashbya gossypii</name>
    <dbReference type="NCBI Taxonomy" id="284811"/>
    <lineage>
        <taxon>Eukaryota</taxon>
        <taxon>Fungi</taxon>
        <taxon>Dikarya</taxon>
        <taxon>Ascomycota</taxon>
        <taxon>Saccharomycotina</taxon>
        <taxon>Saccharomycetes</taxon>
        <taxon>Saccharomycetales</taxon>
        <taxon>Saccharomycetaceae</taxon>
        <taxon>Eremothecium</taxon>
    </lineage>
</organism>
<accession>Q75E91</accession>
<dbReference type="PANTHER" id="PTHR13393">
    <property type="entry name" value="SAM-DEPENDENT METHYLTRANSFERASE"/>
    <property type="match status" value="1"/>
</dbReference>
<dbReference type="OMA" id="HQGRYDF"/>
<dbReference type="SMR" id="Q75E91"/>
<dbReference type="GO" id="GO:0005634">
    <property type="term" value="C:nucleus"/>
    <property type="evidence" value="ECO:0000318"/>
    <property type="project" value="GO_Central"/>
</dbReference>
<protein>
    <submittedName>
        <fullName evidence="3">AAR189Cp</fullName>
    </submittedName>
</protein>
<dbReference type="Gene3D" id="3.40.50.150">
    <property type="entry name" value="Vaccinia Virus protein VP39"/>
    <property type="match status" value="1"/>
</dbReference>
<evidence type="ECO:0000256" key="2">
    <source>
        <dbReference type="ARBA" id="ARBA00022679"/>
    </source>
</evidence>
<dbReference type="AlphaFoldDB" id="Q75E91"/>
<keyword evidence="2" id="KW-0808">Transferase</keyword>
<keyword evidence="1" id="KW-0489">Methyltransferase</keyword>
<dbReference type="eggNOG" id="KOG2912">
    <property type="taxonomic scope" value="Eukaryota"/>
</dbReference>